<proteinExistence type="predicted"/>
<keyword evidence="2" id="KW-0812">Transmembrane</keyword>
<feature type="compositionally biased region" description="Polar residues" evidence="1">
    <location>
        <begin position="45"/>
        <end position="58"/>
    </location>
</feature>
<gene>
    <name evidence="3" type="ORF">CDEB00056_LOCUS6586</name>
</gene>
<feature type="region of interest" description="Disordered" evidence="1">
    <location>
        <begin position="1"/>
        <end position="58"/>
    </location>
</feature>
<evidence type="ECO:0000313" key="3">
    <source>
        <dbReference type="EMBL" id="CAE0461745.1"/>
    </source>
</evidence>
<name>A0A7S3Q0D4_9STRA</name>
<evidence type="ECO:0000256" key="1">
    <source>
        <dbReference type="SAM" id="MobiDB-lite"/>
    </source>
</evidence>
<protein>
    <submittedName>
        <fullName evidence="3">Uncharacterized protein</fullName>
    </submittedName>
</protein>
<feature type="transmembrane region" description="Helical" evidence="2">
    <location>
        <begin position="75"/>
        <end position="96"/>
    </location>
</feature>
<sequence length="100" mass="10833">MWNDNPQKTNATAGSLPYHQQGYDNGGNRSDYQRWGALGGPTPTPVVNTSNASSGTRTGGNTISIECCCDHLKDFIVLAIVVAFIFFSGYMCYILISDYG</sequence>
<reference evidence="3" key="1">
    <citation type="submission" date="2021-01" db="EMBL/GenBank/DDBJ databases">
        <authorList>
            <person name="Corre E."/>
            <person name="Pelletier E."/>
            <person name="Niang G."/>
            <person name="Scheremetjew M."/>
            <person name="Finn R."/>
            <person name="Kale V."/>
            <person name="Holt S."/>
            <person name="Cochrane G."/>
            <person name="Meng A."/>
            <person name="Brown T."/>
            <person name="Cohen L."/>
        </authorList>
    </citation>
    <scope>NUCLEOTIDE SEQUENCE</scope>
    <source>
        <strain evidence="3">MM31A-1</strain>
    </source>
</reference>
<accession>A0A7S3Q0D4</accession>
<keyword evidence="2" id="KW-1133">Transmembrane helix</keyword>
<dbReference type="EMBL" id="HBIO01008612">
    <property type="protein sequence ID" value="CAE0461745.1"/>
    <property type="molecule type" value="Transcribed_RNA"/>
</dbReference>
<dbReference type="AlphaFoldDB" id="A0A7S3Q0D4"/>
<organism evidence="3">
    <name type="scientific">Chaetoceros debilis</name>
    <dbReference type="NCBI Taxonomy" id="122233"/>
    <lineage>
        <taxon>Eukaryota</taxon>
        <taxon>Sar</taxon>
        <taxon>Stramenopiles</taxon>
        <taxon>Ochrophyta</taxon>
        <taxon>Bacillariophyta</taxon>
        <taxon>Coscinodiscophyceae</taxon>
        <taxon>Chaetocerotophycidae</taxon>
        <taxon>Chaetocerotales</taxon>
        <taxon>Chaetocerotaceae</taxon>
        <taxon>Chaetoceros</taxon>
    </lineage>
</organism>
<feature type="compositionally biased region" description="Polar residues" evidence="1">
    <location>
        <begin position="1"/>
        <end position="13"/>
    </location>
</feature>
<evidence type="ECO:0000256" key="2">
    <source>
        <dbReference type="SAM" id="Phobius"/>
    </source>
</evidence>
<keyword evidence="2" id="KW-0472">Membrane</keyword>